<feature type="compositionally biased region" description="Acidic residues" evidence="2">
    <location>
        <begin position="526"/>
        <end position="535"/>
    </location>
</feature>
<evidence type="ECO:0000256" key="2">
    <source>
        <dbReference type="SAM" id="MobiDB-lite"/>
    </source>
</evidence>
<evidence type="ECO:0000256" key="1">
    <source>
        <dbReference type="ARBA" id="ARBA00022612"/>
    </source>
</evidence>
<gene>
    <name evidence="4" type="ORF">J0383_07860</name>
</gene>
<evidence type="ECO:0000313" key="4">
    <source>
        <dbReference type="EMBL" id="QSW90714.1"/>
    </source>
</evidence>
<dbReference type="EMBL" id="CP071448">
    <property type="protein sequence ID" value="QSW90714.1"/>
    <property type="molecule type" value="Genomic_DNA"/>
</dbReference>
<evidence type="ECO:0000259" key="3">
    <source>
        <dbReference type="Pfam" id="PF10145"/>
    </source>
</evidence>
<keyword evidence="5" id="KW-1185">Reference proteome</keyword>
<reference evidence="4 5" key="1">
    <citation type="submission" date="2021-03" db="EMBL/GenBank/DDBJ databases">
        <title>Flavobacterium kribbensis sp. nov, an endophytic bacteria, isolated from soybean.</title>
        <authorList>
            <person name="Lee J."/>
            <person name="Seo J."/>
        </authorList>
    </citation>
    <scope>NUCLEOTIDE SEQUENCE [LARGE SCALE GENOMIC DNA]</scope>
    <source>
        <strain evidence="4 5">BB8</strain>
    </source>
</reference>
<sequence>MSATARMELHISLREKLSMGLNSAKNKVNKAVNQMQGKLNSLRSSGAKMLSAFGAEIPQLGEALALLTNPIALVVAGVGAVAAAIGYATKQANAWWESMAQINVTAELSRDRLKKLSDKLLEIGSRNVAPLEEIPKAFNRIISAGLTVKQSMEALEPTLRAAKAGFTDIETVASAAISVMSSSGEKVNKVYDILFATVKSGNAEFKDIANYLPKIIPLAKNVGFALDETAGAYAALTTKLSAEQSSTALEGILRSLSNTKVVGQFKKIGIDVFDVKTGKVKPILEIMKQLDKQMAGLTDNQRMKKMASLGLDQSSAVGFGTLIQDIKGLESAVDASKNSQGALSKAYQDSLTPMESWKIVWNQIQVLIVKFGELFLPIMTNAGNKVLDMMNYFKKLWNESVILRDYISYLGTVLEWLFLIATSGMRALWNGLKMVIGGFISFYSAVWNGIKAITGFKGSFTDLYLKVKPILIWMKELLGQIASIMFDVFTFDFASAMDKIKNFKFPNLKEITAKVMLDAKNPSDTDLVDDPDGEPDGGMPPVTPSSPVDDANTISGGGQAKNLTINIGSLVENLSTRSQEFNQMNPQQLEKAMTELLMRVLRSGELAF</sequence>
<feature type="domain" description="Phage tail tape measure protein" evidence="3">
    <location>
        <begin position="119"/>
        <end position="309"/>
    </location>
</feature>
<dbReference type="NCBIfam" id="TIGR01760">
    <property type="entry name" value="tape_meas_TP901"/>
    <property type="match status" value="1"/>
</dbReference>
<accession>A0ABX7QK20</accession>
<name>A0ABX7QK20_9FLAO</name>
<dbReference type="InterPro" id="IPR010090">
    <property type="entry name" value="Phage_tape_meas"/>
</dbReference>
<keyword evidence="1" id="KW-1188">Viral release from host cell</keyword>
<protein>
    <submittedName>
        <fullName evidence="4">Phage tail tape measure protein</fullName>
    </submittedName>
</protein>
<proteinExistence type="predicted"/>
<dbReference type="Proteomes" id="UP000663440">
    <property type="component" value="Chromosome"/>
</dbReference>
<dbReference type="PANTHER" id="PTHR37813">
    <property type="entry name" value="FELS-2 PROPHAGE PROTEIN"/>
    <property type="match status" value="1"/>
</dbReference>
<dbReference type="RefSeq" id="WP_207297863.1">
    <property type="nucleotide sequence ID" value="NZ_CP071448.1"/>
</dbReference>
<feature type="region of interest" description="Disordered" evidence="2">
    <location>
        <begin position="522"/>
        <end position="560"/>
    </location>
</feature>
<dbReference type="Pfam" id="PF10145">
    <property type="entry name" value="PhageMin_Tail"/>
    <property type="match status" value="1"/>
</dbReference>
<dbReference type="PANTHER" id="PTHR37813:SF1">
    <property type="entry name" value="FELS-2 PROPHAGE PROTEIN"/>
    <property type="match status" value="1"/>
</dbReference>
<organism evidence="4 5">
    <name type="scientific">Flavobacterium endoglycinae</name>
    <dbReference type="NCBI Taxonomy" id="2816357"/>
    <lineage>
        <taxon>Bacteria</taxon>
        <taxon>Pseudomonadati</taxon>
        <taxon>Bacteroidota</taxon>
        <taxon>Flavobacteriia</taxon>
        <taxon>Flavobacteriales</taxon>
        <taxon>Flavobacteriaceae</taxon>
        <taxon>Flavobacterium</taxon>
    </lineage>
</organism>
<evidence type="ECO:0000313" key="5">
    <source>
        <dbReference type="Proteomes" id="UP000663440"/>
    </source>
</evidence>